<feature type="compositionally biased region" description="Acidic residues" evidence="1">
    <location>
        <begin position="70"/>
        <end position="88"/>
    </location>
</feature>
<evidence type="ECO:0000313" key="4">
    <source>
        <dbReference type="Proteomes" id="UP000484885"/>
    </source>
</evidence>
<feature type="chain" id="PRO_5032904260" evidence="2">
    <location>
        <begin position="26"/>
        <end position="102"/>
    </location>
</feature>
<comment type="caution">
    <text evidence="3">The sequence shown here is derived from an EMBL/GenBank/DDBJ whole genome shotgun (WGS) entry which is preliminary data.</text>
</comment>
<evidence type="ECO:0000256" key="2">
    <source>
        <dbReference type="SAM" id="SignalP"/>
    </source>
</evidence>
<sequence>MSDKKILTSAIGTLSALSFSLGAIAAEPSTDNLFEAESLERGFMSQQAGFEEGSCGEGRCGEGQCGEGACGEDEDEDKDEDDKDEEGSCGEGSCGEGSCGEA</sequence>
<name>A0A845V2H6_9GAMM</name>
<proteinExistence type="predicted"/>
<dbReference type="Proteomes" id="UP000484885">
    <property type="component" value="Unassembled WGS sequence"/>
</dbReference>
<dbReference type="AlphaFoldDB" id="A0A845V2H6"/>
<feature type="compositionally biased region" description="Gly residues" evidence="1">
    <location>
        <begin position="55"/>
        <end position="69"/>
    </location>
</feature>
<evidence type="ECO:0000256" key="1">
    <source>
        <dbReference type="SAM" id="MobiDB-lite"/>
    </source>
</evidence>
<dbReference type="EMBL" id="JAAGSC010000043">
    <property type="protein sequence ID" value="NDY96470.1"/>
    <property type="molecule type" value="Genomic_DNA"/>
</dbReference>
<feature type="compositionally biased region" description="Gly residues" evidence="1">
    <location>
        <begin position="89"/>
        <end position="102"/>
    </location>
</feature>
<keyword evidence="2" id="KW-0732">Signal</keyword>
<gene>
    <name evidence="3" type="ORF">G3I74_12085</name>
</gene>
<evidence type="ECO:0000313" key="3">
    <source>
        <dbReference type="EMBL" id="NDY96470.1"/>
    </source>
</evidence>
<feature type="signal peptide" evidence="2">
    <location>
        <begin position="1"/>
        <end position="25"/>
    </location>
</feature>
<feature type="region of interest" description="Disordered" evidence="1">
    <location>
        <begin position="50"/>
        <end position="102"/>
    </location>
</feature>
<keyword evidence="4" id="KW-1185">Reference proteome</keyword>
<organism evidence="3 4">
    <name type="scientific">Wenzhouxiangella limi</name>
    <dbReference type="NCBI Taxonomy" id="2707351"/>
    <lineage>
        <taxon>Bacteria</taxon>
        <taxon>Pseudomonadati</taxon>
        <taxon>Pseudomonadota</taxon>
        <taxon>Gammaproteobacteria</taxon>
        <taxon>Chromatiales</taxon>
        <taxon>Wenzhouxiangellaceae</taxon>
        <taxon>Wenzhouxiangella</taxon>
    </lineage>
</organism>
<dbReference type="RefSeq" id="WP_164211833.1">
    <property type="nucleotide sequence ID" value="NZ_JAAGSC010000043.1"/>
</dbReference>
<accession>A0A845V2H6</accession>
<reference evidence="3 4" key="1">
    <citation type="submission" date="2020-02" db="EMBL/GenBank/DDBJ databases">
        <authorList>
            <person name="Zhang X.-Y."/>
        </authorList>
    </citation>
    <scope>NUCLEOTIDE SEQUENCE [LARGE SCALE GENOMIC DNA]</scope>
    <source>
        <strain evidence="3 4">C33</strain>
    </source>
</reference>
<protein>
    <submittedName>
        <fullName evidence="3">Low-complexity protein</fullName>
    </submittedName>
</protein>